<accession>A0ABP9PCR2</accession>
<dbReference type="EMBL" id="BAABJP010000001">
    <property type="protein sequence ID" value="GAA5144308.1"/>
    <property type="molecule type" value="Genomic_DNA"/>
</dbReference>
<keyword evidence="4" id="KW-1185">Reference proteome</keyword>
<keyword evidence="1" id="KW-0732">Signal</keyword>
<dbReference type="Proteomes" id="UP001428817">
    <property type="component" value="Unassembled WGS sequence"/>
</dbReference>
<evidence type="ECO:0000313" key="4">
    <source>
        <dbReference type="Proteomes" id="UP001428817"/>
    </source>
</evidence>
<dbReference type="RefSeq" id="WP_185058359.1">
    <property type="nucleotide sequence ID" value="NZ_BAABJP010000001.1"/>
</dbReference>
<evidence type="ECO:0000259" key="2">
    <source>
        <dbReference type="Pfam" id="PF04069"/>
    </source>
</evidence>
<gene>
    <name evidence="3" type="ORF">GCM10023321_00350</name>
</gene>
<reference evidence="4" key="1">
    <citation type="journal article" date="2019" name="Int. J. Syst. Evol. Microbiol.">
        <title>The Global Catalogue of Microorganisms (GCM) 10K type strain sequencing project: providing services to taxonomists for standard genome sequencing and annotation.</title>
        <authorList>
            <consortium name="The Broad Institute Genomics Platform"/>
            <consortium name="The Broad Institute Genome Sequencing Center for Infectious Disease"/>
            <person name="Wu L."/>
            <person name="Ma J."/>
        </authorList>
    </citation>
    <scope>NUCLEOTIDE SEQUENCE [LARGE SCALE GENOMIC DNA]</scope>
    <source>
        <strain evidence="4">JCM 18303</strain>
    </source>
</reference>
<evidence type="ECO:0000313" key="3">
    <source>
        <dbReference type="EMBL" id="GAA5144308.1"/>
    </source>
</evidence>
<dbReference type="PROSITE" id="PS51257">
    <property type="entry name" value="PROKAR_LIPOPROTEIN"/>
    <property type="match status" value="1"/>
</dbReference>
<organism evidence="3 4">
    <name type="scientific">Pseudonocardia eucalypti</name>
    <dbReference type="NCBI Taxonomy" id="648755"/>
    <lineage>
        <taxon>Bacteria</taxon>
        <taxon>Bacillati</taxon>
        <taxon>Actinomycetota</taxon>
        <taxon>Actinomycetes</taxon>
        <taxon>Pseudonocardiales</taxon>
        <taxon>Pseudonocardiaceae</taxon>
        <taxon>Pseudonocardia</taxon>
    </lineage>
</organism>
<feature type="chain" id="PRO_5045125529" evidence="1">
    <location>
        <begin position="23"/>
        <end position="322"/>
    </location>
</feature>
<feature type="signal peptide" evidence="1">
    <location>
        <begin position="1"/>
        <end position="22"/>
    </location>
</feature>
<dbReference type="Gene3D" id="3.40.190.120">
    <property type="entry name" value="Osmoprotection protein (prox), domain 2"/>
    <property type="match status" value="1"/>
</dbReference>
<name>A0ABP9PCR2_9PSEU</name>
<dbReference type="Gene3D" id="3.40.190.10">
    <property type="entry name" value="Periplasmic binding protein-like II"/>
    <property type="match status" value="1"/>
</dbReference>
<sequence>MRNVTALLTALLLALGLAGCGAAVEHGPSPQQLTGGSIAKDYRLAGARFTVGSKEFTENVLLGKIIIYAMRAAGAEVVDQTKLSGSATVRVALQTRAIDMYWDYAGTGWTQYLKHTDLLGEANQQFQATAGEDLARNQVRWVGPAAFGDAYAVARRSNADGALAAVHTMSDMARFVRENPDEGTFCGASEFMNREFETMQRVYDVRFEPENTHENALALDYVNVAKGSPCNFAEVTTTDSRLRSLNLTVLRDDKTFTATQLAALTMREETFRAHPDLGRLGQALGAKLTEPVMIELNGRVDLEGQSPDQVAGDFLRANGFIG</sequence>
<evidence type="ECO:0000256" key="1">
    <source>
        <dbReference type="SAM" id="SignalP"/>
    </source>
</evidence>
<dbReference type="Pfam" id="PF04069">
    <property type="entry name" value="OpuAC"/>
    <property type="match status" value="1"/>
</dbReference>
<dbReference type="InterPro" id="IPR007210">
    <property type="entry name" value="ABC_Gly_betaine_transp_sub-bd"/>
</dbReference>
<dbReference type="SUPFAM" id="SSF53850">
    <property type="entry name" value="Periplasmic binding protein-like II"/>
    <property type="match status" value="1"/>
</dbReference>
<feature type="domain" description="ABC-type glycine betaine transport system substrate-binding" evidence="2">
    <location>
        <begin position="50"/>
        <end position="316"/>
    </location>
</feature>
<comment type="caution">
    <text evidence="3">The sequence shown here is derived from an EMBL/GenBank/DDBJ whole genome shotgun (WGS) entry which is preliminary data.</text>
</comment>
<protein>
    <submittedName>
        <fullName evidence="3">Glycine betaine ABC transporter substrate-binding protein</fullName>
    </submittedName>
</protein>
<proteinExistence type="predicted"/>